<dbReference type="GO" id="GO:0006528">
    <property type="term" value="P:asparagine metabolic process"/>
    <property type="evidence" value="ECO:0007669"/>
    <property type="project" value="InterPro"/>
</dbReference>
<gene>
    <name evidence="6" type="ORF">CRH09_16065</name>
</gene>
<protein>
    <submittedName>
        <fullName evidence="6">L-asparaginase</fullName>
    </submittedName>
</protein>
<dbReference type="Gene3D" id="3.40.50.1170">
    <property type="entry name" value="L-asparaginase, N-terminal domain"/>
    <property type="match status" value="1"/>
</dbReference>
<dbReference type="PROSITE" id="PS51732">
    <property type="entry name" value="ASN_GLN_ASE_3"/>
    <property type="match status" value="1"/>
</dbReference>
<evidence type="ECO:0000259" key="4">
    <source>
        <dbReference type="Pfam" id="PF00710"/>
    </source>
</evidence>
<evidence type="ECO:0000256" key="3">
    <source>
        <dbReference type="PIRSR" id="PIRSR001220-1"/>
    </source>
</evidence>
<accession>A0A291RIQ5</accession>
<proteinExistence type="inferred from homology"/>
<name>A0A291RIQ5_9NOCA</name>
<dbReference type="InterPro" id="IPR037152">
    <property type="entry name" value="L-asparaginase_N_sf"/>
</dbReference>
<sequence>MSAGRAGPRVLRWTRVTRYAAGVSDYVGCRVVVFALGGTIAMTKSADGGVVPALSAQELVRGVPGLGGSGVGVEVVDFRRVSGASLGFSDITALVGAIRGLPEGVEGVVVTQGTDSIEETSYLLDLLYGGERPVVVTGAMRNPTLAGADGPANLLGAVLTAAHPEARGQGCLVVFDDEIHAARRVHKAHTAATGAFRSPDGGPLGYLVEGRPRFLNRLPHRFLVPADSVAGVRIPIHTVVLGDDGTTLQPLVGRIDGLVVAAFGAGHVPAELVPVLERLAAEVPVVLASRTGAGSVLETTYGFAGSERDLLARGLIPAGFLTPIKARILLAALLATGRDRDTLRTAVTVAGGSGDPGDWPLC</sequence>
<dbReference type="GO" id="GO:0004067">
    <property type="term" value="F:asparaginase activity"/>
    <property type="evidence" value="ECO:0007669"/>
    <property type="project" value="UniProtKB-UniRule"/>
</dbReference>
<evidence type="ECO:0000259" key="5">
    <source>
        <dbReference type="Pfam" id="PF17763"/>
    </source>
</evidence>
<dbReference type="EMBL" id="CP023778">
    <property type="protein sequence ID" value="ATL67491.1"/>
    <property type="molecule type" value="Genomic_DNA"/>
</dbReference>
<feature type="active site" description="O-isoaspartyl threonine intermediate" evidence="3">
    <location>
        <position position="39"/>
    </location>
</feature>
<dbReference type="PRINTS" id="PR00139">
    <property type="entry name" value="ASNGLNASE"/>
</dbReference>
<evidence type="ECO:0000256" key="2">
    <source>
        <dbReference type="ARBA" id="ARBA00022801"/>
    </source>
</evidence>
<dbReference type="CDD" id="cd08964">
    <property type="entry name" value="L-asparaginase_II"/>
    <property type="match status" value="1"/>
</dbReference>
<dbReference type="InterPro" id="IPR036152">
    <property type="entry name" value="Asp/glu_Ase-like_sf"/>
</dbReference>
<dbReference type="SUPFAM" id="SSF53774">
    <property type="entry name" value="Glutaminase/Asparaginase"/>
    <property type="match status" value="1"/>
</dbReference>
<dbReference type="InterPro" id="IPR027473">
    <property type="entry name" value="L-asparaginase_C"/>
</dbReference>
<reference evidence="6 7" key="1">
    <citation type="submission" date="2017-10" db="EMBL/GenBank/DDBJ databases">
        <title>Comparative genomics between pathogenic Norcardia.</title>
        <authorList>
            <person name="Zeng L."/>
        </authorList>
    </citation>
    <scope>NUCLEOTIDE SEQUENCE [LARGE SCALE GENOMIC DNA]</scope>
    <source>
        <strain evidence="6 7">NC_YFY_NT001</strain>
    </source>
</reference>
<dbReference type="SFLD" id="SFLDS00057">
    <property type="entry name" value="Glutaminase/Asparaginase"/>
    <property type="match status" value="1"/>
</dbReference>
<dbReference type="PANTHER" id="PTHR11707:SF28">
    <property type="entry name" value="60 KDA LYSOPHOSPHOLIPASE"/>
    <property type="match status" value="1"/>
</dbReference>
<dbReference type="Pfam" id="PF00710">
    <property type="entry name" value="Asparaginase"/>
    <property type="match status" value="1"/>
</dbReference>
<dbReference type="Pfam" id="PF17763">
    <property type="entry name" value="Asparaginase_C"/>
    <property type="match status" value="1"/>
</dbReference>
<dbReference type="PANTHER" id="PTHR11707">
    <property type="entry name" value="L-ASPARAGINASE"/>
    <property type="match status" value="1"/>
</dbReference>
<evidence type="ECO:0000313" key="7">
    <source>
        <dbReference type="Proteomes" id="UP000221961"/>
    </source>
</evidence>
<dbReference type="PIRSF" id="PIRSF500176">
    <property type="entry name" value="L_ASNase"/>
    <property type="match status" value="1"/>
</dbReference>
<keyword evidence="2" id="KW-0378">Hydrolase</keyword>
<evidence type="ECO:0000256" key="1">
    <source>
        <dbReference type="ARBA" id="ARBA00010518"/>
    </source>
</evidence>
<dbReference type="Proteomes" id="UP000221961">
    <property type="component" value="Chromosome"/>
</dbReference>
<dbReference type="Gene3D" id="3.40.50.40">
    <property type="match status" value="1"/>
</dbReference>
<organism evidence="6 7">
    <name type="scientific">Nocardia terpenica</name>
    <dbReference type="NCBI Taxonomy" id="455432"/>
    <lineage>
        <taxon>Bacteria</taxon>
        <taxon>Bacillati</taxon>
        <taxon>Actinomycetota</taxon>
        <taxon>Actinomycetes</taxon>
        <taxon>Mycobacteriales</taxon>
        <taxon>Nocardiaceae</taxon>
        <taxon>Nocardia</taxon>
    </lineage>
</organism>
<dbReference type="InterPro" id="IPR027474">
    <property type="entry name" value="L-asparaginase_N"/>
</dbReference>
<dbReference type="AlphaFoldDB" id="A0A291RIQ5"/>
<feature type="domain" description="Asparaginase/glutaminase C-terminal" evidence="5">
    <location>
        <begin position="234"/>
        <end position="345"/>
    </location>
</feature>
<feature type="domain" description="L-asparaginase N-terminal" evidence="4">
    <location>
        <begin position="30"/>
        <end position="217"/>
    </location>
</feature>
<dbReference type="InterPro" id="IPR004550">
    <property type="entry name" value="AsnASE_II"/>
</dbReference>
<dbReference type="InterPro" id="IPR040919">
    <property type="entry name" value="Asparaginase_C"/>
</dbReference>
<dbReference type="SMART" id="SM00870">
    <property type="entry name" value="Asparaginase"/>
    <property type="match status" value="1"/>
</dbReference>
<dbReference type="InterPro" id="IPR006034">
    <property type="entry name" value="Asparaginase/glutaminase-like"/>
</dbReference>
<dbReference type="KEGG" id="ntp:CRH09_16065"/>
<dbReference type="PIRSF" id="PIRSF001220">
    <property type="entry name" value="L-ASNase_gatD"/>
    <property type="match status" value="1"/>
</dbReference>
<comment type="similarity">
    <text evidence="1">Belongs to the asparaginase 1 family.</text>
</comment>
<evidence type="ECO:0000313" key="6">
    <source>
        <dbReference type="EMBL" id="ATL67491.1"/>
    </source>
</evidence>